<keyword evidence="2" id="KW-0732">Signal</keyword>
<comment type="caution">
    <text evidence="6">The sequence shown here is derived from an EMBL/GenBank/DDBJ whole genome shotgun (WGS) entry which is preliminary data.</text>
</comment>
<evidence type="ECO:0000259" key="4">
    <source>
        <dbReference type="Pfam" id="PF25973"/>
    </source>
</evidence>
<feature type="domain" description="CzcB-like barrel-sandwich hybrid" evidence="4">
    <location>
        <begin position="191"/>
        <end position="250"/>
    </location>
</feature>
<evidence type="ECO:0000313" key="6">
    <source>
        <dbReference type="EMBL" id="GBO88109.1"/>
    </source>
</evidence>
<dbReference type="Pfam" id="PF25973">
    <property type="entry name" value="BSH_CzcB"/>
    <property type="match status" value="1"/>
</dbReference>
<dbReference type="InterPro" id="IPR058647">
    <property type="entry name" value="BSH_CzcB-like"/>
</dbReference>
<feature type="chain" id="PRO_5024454819" evidence="2">
    <location>
        <begin position="33"/>
        <end position="416"/>
    </location>
</feature>
<name>A0A5M3PZE1_9GAMM</name>
<feature type="domain" description="CzcB N-terminal" evidence="3">
    <location>
        <begin position="50"/>
        <end position="141"/>
    </location>
</feature>
<dbReference type="GO" id="GO:0046914">
    <property type="term" value="F:transition metal ion binding"/>
    <property type="evidence" value="ECO:0007669"/>
    <property type="project" value="TreeGrafter"/>
</dbReference>
<dbReference type="PANTHER" id="PTHR30097:SF4">
    <property type="entry name" value="SLR6042 PROTEIN"/>
    <property type="match status" value="1"/>
</dbReference>
<keyword evidence="1" id="KW-0813">Transport</keyword>
<dbReference type="Pfam" id="PF25971">
    <property type="entry name" value="CzcB_N"/>
    <property type="match status" value="1"/>
</dbReference>
<feature type="domain" description="CzcB-like C-terminal circularly permuted SH3-like" evidence="5">
    <location>
        <begin position="344"/>
        <end position="404"/>
    </location>
</feature>
<dbReference type="InterPro" id="IPR058646">
    <property type="entry name" value="CzcB_N"/>
</dbReference>
<dbReference type="PANTHER" id="PTHR30097">
    <property type="entry name" value="CATION EFFLUX SYSTEM PROTEIN CUSB"/>
    <property type="match status" value="1"/>
</dbReference>
<dbReference type="GO" id="GO:0030288">
    <property type="term" value="C:outer membrane-bounded periplasmic space"/>
    <property type="evidence" value="ECO:0007669"/>
    <property type="project" value="TreeGrafter"/>
</dbReference>
<gene>
    <name evidence="6" type="ORF">MSSD14B_17770</name>
</gene>
<dbReference type="Proteomes" id="UP000387223">
    <property type="component" value="Unassembled WGS sequence"/>
</dbReference>
<evidence type="ECO:0000259" key="3">
    <source>
        <dbReference type="Pfam" id="PF25971"/>
    </source>
</evidence>
<dbReference type="Gene3D" id="2.40.420.20">
    <property type="match status" value="1"/>
</dbReference>
<dbReference type="GO" id="GO:0060003">
    <property type="term" value="P:copper ion export"/>
    <property type="evidence" value="ECO:0007669"/>
    <property type="project" value="TreeGrafter"/>
</dbReference>
<evidence type="ECO:0000256" key="1">
    <source>
        <dbReference type="ARBA" id="ARBA00022448"/>
    </source>
</evidence>
<organism evidence="6 7">
    <name type="scientific">Marinobacter salsuginis</name>
    <dbReference type="NCBI Taxonomy" id="418719"/>
    <lineage>
        <taxon>Bacteria</taxon>
        <taxon>Pseudomonadati</taxon>
        <taxon>Pseudomonadota</taxon>
        <taxon>Gammaproteobacteria</taxon>
        <taxon>Pseudomonadales</taxon>
        <taxon>Marinobacteraceae</taxon>
        <taxon>Marinobacter</taxon>
    </lineage>
</organism>
<dbReference type="InterPro" id="IPR011053">
    <property type="entry name" value="Single_hybrid_motif"/>
</dbReference>
<reference evidence="6 7" key="1">
    <citation type="journal article" date="2019" name="J. Gen. Appl. Microbiol.">
        <title>Aerobic degradation of cis-dichloroethene by the marine bacterium Marinobacter salsuginis strain 5N-3.</title>
        <authorList>
            <person name="Inoue Y."/>
            <person name="Fukunaga Y."/>
            <person name="Katsumata H."/>
            <person name="Ohji S."/>
            <person name="Hosoyama A."/>
            <person name="Mori K."/>
            <person name="Ando K."/>
        </authorList>
    </citation>
    <scope>NUCLEOTIDE SEQUENCE [LARGE SCALE GENOMIC DNA]</scope>
    <source>
        <strain evidence="6 7">NBRC 109114</strain>
    </source>
</reference>
<protein>
    <submittedName>
        <fullName evidence="6">Cation efflux system protein</fullName>
    </submittedName>
</protein>
<dbReference type="InterPro" id="IPR058649">
    <property type="entry name" value="CzcB_C"/>
</dbReference>
<dbReference type="AlphaFoldDB" id="A0A5M3PZE1"/>
<evidence type="ECO:0000313" key="7">
    <source>
        <dbReference type="Proteomes" id="UP000387223"/>
    </source>
</evidence>
<dbReference type="InterPro" id="IPR051909">
    <property type="entry name" value="MFP_Cation_Efflux"/>
</dbReference>
<sequence>MRYTMMNHYVIRFFLVCQLVLGAMFLPSIAAAVSQPEAQEAEPEKGPHRGRMLRDGNFAVELAIFETGVPPEFRVWVSDDGEPVSPDSVDLQVKLTRLGNVVDDIRFRAEGNYLRGDTVIYEPHSFVVTLIAHYQGKTYRWEYDNFEGRTLIGDGVAEAMGIATETAGSATLHQTIRVYGKLVYPPSAKRQIQARFDGVIKQMHVGLGEPVSKGQVLITVESNESLKTYQIQAPMAGVVSELFASAGEQTAGRTLLEVTNTGTLLAELAVYPADRHKVKTGAPVTLSINGVDAPLSSTVSGSRTSLRSDQARLFLADINNADGLLSAGLFVSSDIEVDTFEVPLAVKRSGLQSFRDFTVVYAKVGEEYEVRMLELGREAGPWVEVLGGLEPGTEYVTENSYIIKADIEKSGASHDH</sequence>
<evidence type="ECO:0000256" key="2">
    <source>
        <dbReference type="SAM" id="SignalP"/>
    </source>
</evidence>
<dbReference type="SUPFAM" id="SSF51230">
    <property type="entry name" value="Single hybrid motif"/>
    <property type="match status" value="1"/>
</dbReference>
<feature type="signal peptide" evidence="2">
    <location>
        <begin position="1"/>
        <end position="32"/>
    </location>
</feature>
<accession>A0A5M3PZE1</accession>
<proteinExistence type="predicted"/>
<dbReference type="EMBL" id="BGZI01000009">
    <property type="protein sequence ID" value="GBO88109.1"/>
    <property type="molecule type" value="Genomic_DNA"/>
</dbReference>
<dbReference type="Gene3D" id="2.40.50.100">
    <property type="match status" value="1"/>
</dbReference>
<evidence type="ECO:0000259" key="5">
    <source>
        <dbReference type="Pfam" id="PF25975"/>
    </source>
</evidence>
<dbReference type="Pfam" id="PF25975">
    <property type="entry name" value="CzcB_C"/>
    <property type="match status" value="1"/>
</dbReference>
<dbReference type="GO" id="GO:0015679">
    <property type="term" value="P:plasma membrane copper ion transport"/>
    <property type="evidence" value="ECO:0007669"/>
    <property type="project" value="TreeGrafter"/>
</dbReference>